<gene>
    <name evidence="1" type="ORF">MNBD_GAMMA10-766</name>
</gene>
<dbReference type="AlphaFoldDB" id="A0A3B0XXE9"/>
<evidence type="ECO:0000313" key="1">
    <source>
        <dbReference type="EMBL" id="VAW69390.1"/>
    </source>
</evidence>
<dbReference type="EMBL" id="UOFJ01000422">
    <property type="protein sequence ID" value="VAW69390.1"/>
    <property type="molecule type" value="Genomic_DNA"/>
</dbReference>
<sequence>MNNVRNIKRYVEYIEYMKIHPVHIVDNDVFLEPQKETINIEITNTRKQLKLNDKSIKKNSNRKFLYAIG</sequence>
<reference evidence="1" key="1">
    <citation type="submission" date="2018-06" db="EMBL/GenBank/DDBJ databases">
        <authorList>
            <person name="Zhirakovskaya E."/>
        </authorList>
    </citation>
    <scope>NUCLEOTIDE SEQUENCE</scope>
</reference>
<organism evidence="1">
    <name type="scientific">hydrothermal vent metagenome</name>
    <dbReference type="NCBI Taxonomy" id="652676"/>
    <lineage>
        <taxon>unclassified sequences</taxon>
        <taxon>metagenomes</taxon>
        <taxon>ecological metagenomes</taxon>
    </lineage>
</organism>
<accession>A0A3B0XXE9</accession>
<name>A0A3B0XXE9_9ZZZZ</name>
<protein>
    <submittedName>
        <fullName evidence="1">Uncharacterized protein</fullName>
    </submittedName>
</protein>
<proteinExistence type="predicted"/>